<dbReference type="InterPro" id="IPR017972">
    <property type="entry name" value="Cyt_P450_CS"/>
</dbReference>
<evidence type="ECO:0000256" key="14">
    <source>
        <dbReference type="PIRSR" id="PIRSR602401-1"/>
    </source>
</evidence>
<evidence type="ECO:0000256" key="4">
    <source>
        <dbReference type="ARBA" id="ARBA00004406"/>
    </source>
</evidence>
<dbReference type="PRINTS" id="PR00463">
    <property type="entry name" value="EP450I"/>
</dbReference>
<sequence length="682" mass="76896">MLPGLFVLAACLCAVTLSWYWKQRLRWADDIPRARPTHRWLGNVGDFLGKSPGEVFLVLDRHFRQHDRLFTLRFGSQLAIGITHPELVQKVLTHPDCQAKPDLYKVVRLPNGLLAAKYDVWKVHRKTLNSTFNARILESFVPIFNDCTQRLVGRLDRYARSGDRCNILEYISACTLEMISRTSLGGKVLEREGAEQFIANLEVALKTIGVRIFNIFLHIDFIYQFTALYRKEMRAINICQQFTSKIIQAKREEIGRLCDEKGNQKLEPEQEHHYRKPQIFIDQLMKMPLTDPGARHFSDEEISDHIYTMIVAGNETSATQLAHTCLLLAMHPHIQTKAYEEVAGLVFSPDQEITIELMKDLHYLECVLREAMRLMPVAPIVGRQSMAELVLDGHRIPQGSVFLFHFYALHRRKDVWGPTADEFEPGRFLADGGRHPYAHLPFSGGPRGCIGYRYAMMSLKTLLAQLLRNYELTTDLRYEDIRYQYQISLNLAFPHAVQLRRRHSSTVSPEVAQLRASATSLFTLSSSYAERFQIAPDEALGEEQSKHQRSISMFAATTHKLTSGILSVSSGKLPVWFSSARYSGWMMKLRLHCAIASCIVTSGTCLVVAGSASMAAPRCSALSLFSMLQPATVPSGTVACSANSSSSTAGSNFSHPAKAHRCFIFVVREFLLAGKQPQQGKA</sequence>
<comment type="subcellular location">
    <subcellularLocation>
        <location evidence="4">Endoplasmic reticulum membrane</location>
        <topology evidence="4">Peripheral membrane protein</topology>
    </subcellularLocation>
    <subcellularLocation>
        <location evidence="3">Microsome membrane</location>
        <topology evidence="3">Peripheral membrane protein</topology>
    </subcellularLocation>
</comment>
<evidence type="ECO:0000256" key="12">
    <source>
        <dbReference type="ARBA" id="ARBA00023033"/>
    </source>
</evidence>
<dbReference type="AlphaFoldDB" id="A0A182TMR7"/>
<evidence type="ECO:0000313" key="17">
    <source>
        <dbReference type="Proteomes" id="UP000075902"/>
    </source>
</evidence>
<evidence type="ECO:0000256" key="10">
    <source>
        <dbReference type="ARBA" id="ARBA00023002"/>
    </source>
</evidence>
<dbReference type="GO" id="GO:0020037">
    <property type="term" value="F:heme binding"/>
    <property type="evidence" value="ECO:0007669"/>
    <property type="project" value="InterPro"/>
</dbReference>
<dbReference type="InterPro" id="IPR002401">
    <property type="entry name" value="Cyt_P450_E_grp-I"/>
</dbReference>
<proteinExistence type="inferred from homology"/>
<evidence type="ECO:0000256" key="11">
    <source>
        <dbReference type="ARBA" id="ARBA00023004"/>
    </source>
</evidence>
<dbReference type="GO" id="GO:0005506">
    <property type="term" value="F:iron ion binding"/>
    <property type="evidence" value="ECO:0007669"/>
    <property type="project" value="InterPro"/>
</dbReference>
<keyword evidence="8" id="KW-0256">Endoplasmic reticulum</keyword>
<keyword evidence="11 14" id="KW-0408">Iron</keyword>
<keyword evidence="10 15" id="KW-0560">Oxidoreductase</keyword>
<organism evidence="16 17">
    <name type="scientific">Anopheles melas</name>
    <dbReference type="NCBI Taxonomy" id="34690"/>
    <lineage>
        <taxon>Eukaryota</taxon>
        <taxon>Metazoa</taxon>
        <taxon>Ecdysozoa</taxon>
        <taxon>Arthropoda</taxon>
        <taxon>Hexapoda</taxon>
        <taxon>Insecta</taxon>
        <taxon>Pterygota</taxon>
        <taxon>Neoptera</taxon>
        <taxon>Endopterygota</taxon>
        <taxon>Diptera</taxon>
        <taxon>Nematocera</taxon>
        <taxon>Culicoidea</taxon>
        <taxon>Culicidae</taxon>
        <taxon>Anophelinae</taxon>
        <taxon>Anopheles</taxon>
    </lineage>
</organism>
<keyword evidence="9" id="KW-0492">Microsome</keyword>
<protein>
    <submittedName>
        <fullName evidence="16">Uncharacterized protein</fullName>
    </submittedName>
</protein>
<evidence type="ECO:0000256" key="7">
    <source>
        <dbReference type="ARBA" id="ARBA00022723"/>
    </source>
</evidence>
<comment type="similarity">
    <text evidence="5 15">Belongs to the cytochrome P450 family.</text>
</comment>
<evidence type="ECO:0000256" key="2">
    <source>
        <dbReference type="ARBA" id="ARBA00003690"/>
    </source>
</evidence>
<feature type="binding site" description="axial binding residue" evidence="14">
    <location>
        <position position="449"/>
    </location>
    <ligand>
        <name>heme</name>
        <dbReference type="ChEBI" id="CHEBI:30413"/>
    </ligand>
    <ligandPart>
        <name>Fe</name>
        <dbReference type="ChEBI" id="CHEBI:18248"/>
    </ligandPart>
</feature>
<dbReference type="GO" id="GO:0005789">
    <property type="term" value="C:endoplasmic reticulum membrane"/>
    <property type="evidence" value="ECO:0007669"/>
    <property type="project" value="UniProtKB-SubCell"/>
</dbReference>
<reference evidence="16" key="2">
    <citation type="submission" date="2020-05" db="UniProtKB">
        <authorList>
            <consortium name="EnsemblMetazoa"/>
        </authorList>
    </citation>
    <scope>IDENTIFICATION</scope>
    <source>
        <strain evidence="16">CM1001059</strain>
    </source>
</reference>
<dbReference type="EnsemblMetazoa" id="AMEC005157-RA">
    <property type="protein sequence ID" value="AMEC005157-PA"/>
    <property type="gene ID" value="AMEC005157"/>
</dbReference>
<keyword evidence="13" id="KW-0472">Membrane</keyword>
<keyword evidence="7 14" id="KW-0479">Metal-binding</keyword>
<dbReference type="PROSITE" id="PS00086">
    <property type="entry name" value="CYTOCHROME_P450"/>
    <property type="match status" value="1"/>
</dbReference>
<evidence type="ECO:0000256" key="3">
    <source>
        <dbReference type="ARBA" id="ARBA00004174"/>
    </source>
</evidence>
<dbReference type="PANTHER" id="PTHR24291">
    <property type="entry name" value="CYTOCHROME P450 FAMILY 4"/>
    <property type="match status" value="1"/>
</dbReference>
<dbReference type="GO" id="GO:0004497">
    <property type="term" value="F:monooxygenase activity"/>
    <property type="evidence" value="ECO:0007669"/>
    <property type="project" value="UniProtKB-KW"/>
</dbReference>
<keyword evidence="17" id="KW-1185">Reference proteome</keyword>
<comment type="function">
    <text evidence="2">May be involved in the metabolism of insect hormones and in the breakdown of synthetic insecticides.</text>
</comment>
<dbReference type="SUPFAM" id="SSF48264">
    <property type="entry name" value="Cytochrome P450"/>
    <property type="match status" value="1"/>
</dbReference>
<dbReference type="InterPro" id="IPR050196">
    <property type="entry name" value="Cytochrome_P450_Monoox"/>
</dbReference>
<evidence type="ECO:0000256" key="15">
    <source>
        <dbReference type="RuleBase" id="RU000461"/>
    </source>
</evidence>
<reference evidence="17" key="1">
    <citation type="submission" date="2014-01" db="EMBL/GenBank/DDBJ databases">
        <title>The Genome Sequence of Anopheles melas CM1001059_A (V2).</title>
        <authorList>
            <consortium name="The Broad Institute Genomics Platform"/>
            <person name="Neafsey D.E."/>
            <person name="Besansky N."/>
            <person name="Howell P."/>
            <person name="Walton C."/>
            <person name="Young S.K."/>
            <person name="Zeng Q."/>
            <person name="Gargeya S."/>
            <person name="Fitzgerald M."/>
            <person name="Haas B."/>
            <person name="Abouelleil A."/>
            <person name="Allen A.W."/>
            <person name="Alvarado L."/>
            <person name="Arachchi H.M."/>
            <person name="Berlin A.M."/>
            <person name="Chapman S.B."/>
            <person name="Gainer-Dewar J."/>
            <person name="Goldberg J."/>
            <person name="Griggs A."/>
            <person name="Gujja S."/>
            <person name="Hansen M."/>
            <person name="Howarth C."/>
            <person name="Imamovic A."/>
            <person name="Ireland A."/>
            <person name="Larimer J."/>
            <person name="McCowan C."/>
            <person name="Murphy C."/>
            <person name="Pearson M."/>
            <person name="Poon T.W."/>
            <person name="Priest M."/>
            <person name="Roberts A."/>
            <person name="Saif S."/>
            <person name="Shea T."/>
            <person name="Sisk P."/>
            <person name="Sykes S."/>
            <person name="Wortman J."/>
            <person name="Nusbaum C."/>
            <person name="Birren B."/>
        </authorList>
    </citation>
    <scope>NUCLEOTIDE SEQUENCE [LARGE SCALE GENOMIC DNA]</scope>
    <source>
        <strain evidence="17">CM1001059</strain>
    </source>
</reference>
<dbReference type="PANTHER" id="PTHR24291:SF189">
    <property type="entry name" value="CYTOCHROME P450 4C3-RELATED"/>
    <property type="match status" value="1"/>
</dbReference>
<dbReference type="FunFam" id="1.10.630.10:FF:000035">
    <property type="entry name" value="CYtochrome P450 family"/>
    <property type="match status" value="1"/>
</dbReference>
<dbReference type="VEuPathDB" id="VectorBase:AMEC005157"/>
<name>A0A182TMR7_9DIPT</name>
<dbReference type="STRING" id="34690.A0A182TMR7"/>
<dbReference type="CDD" id="cd11057">
    <property type="entry name" value="CYP313-like"/>
    <property type="match status" value="1"/>
</dbReference>
<dbReference type="PRINTS" id="PR00385">
    <property type="entry name" value="P450"/>
</dbReference>
<evidence type="ECO:0000256" key="1">
    <source>
        <dbReference type="ARBA" id="ARBA00001971"/>
    </source>
</evidence>
<dbReference type="InterPro" id="IPR001128">
    <property type="entry name" value="Cyt_P450"/>
</dbReference>
<evidence type="ECO:0000256" key="13">
    <source>
        <dbReference type="ARBA" id="ARBA00023136"/>
    </source>
</evidence>
<accession>A0A182TMR7</accession>
<dbReference type="Pfam" id="PF00067">
    <property type="entry name" value="p450"/>
    <property type="match status" value="1"/>
</dbReference>
<keyword evidence="12 15" id="KW-0503">Monooxygenase</keyword>
<dbReference type="GO" id="GO:0016705">
    <property type="term" value="F:oxidoreductase activity, acting on paired donors, with incorporation or reduction of molecular oxygen"/>
    <property type="evidence" value="ECO:0007669"/>
    <property type="project" value="InterPro"/>
</dbReference>
<comment type="cofactor">
    <cofactor evidence="1 14">
        <name>heme</name>
        <dbReference type="ChEBI" id="CHEBI:30413"/>
    </cofactor>
</comment>
<evidence type="ECO:0000256" key="8">
    <source>
        <dbReference type="ARBA" id="ARBA00022824"/>
    </source>
</evidence>
<dbReference type="InterPro" id="IPR036396">
    <property type="entry name" value="Cyt_P450_sf"/>
</dbReference>
<evidence type="ECO:0000256" key="6">
    <source>
        <dbReference type="ARBA" id="ARBA00022617"/>
    </source>
</evidence>
<evidence type="ECO:0000313" key="16">
    <source>
        <dbReference type="EnsemblMetazoa" id="AMEC005157-PA"/>
    </source>
</evidence>
<keyword evidence="6 14" id="KW-0349">Heme</keyword>
<dbReference type="Gene3D" id="1.10.630.10">
    <property type="entry name" value="Cytochrome P450"/>
    <property type="match status" value="1"/>
</dbReference>
<dbReference type="Proteomes" id="UP000075902">
    <property type="component" value="Unassembled WGS sequence"/>
</dbReference>
<evidence type="ECO:0000256" key="5">
    <source>
        <dbReference type="ARBA" id="ARBA00010617"/>
    </source>
</evidence>
<evidence type="ECO:0000256" key="9">
    <source>
        <dbReference type="ARBA" id="ARBA00022848"/>
    </source>
</evidence>